<keyword evidence="3" id="KW-1185">Reference proteome</keyword>
<dbReference type="AlphaFoldDB" id="A0A0L0C2F6"/>
<evidence type="ECO:0000313" key="2">
    <source>
        <dbReference type="EMBL" id="KNC26412.1"/>
    </source>
</evidence>
<dbReference type="EMBL" id="JRES01000987">
    <property type="protein sequence ID" value="KNC26412.1"/>
    <property type="molecule type" value="Genomic_DNA"/>
</dbReference>
<protein>
    <submittedName>
        <fullName evidence="2">Uncharacterized protein</fullName>
    </submittedName>
</protein>
<dbReference type="Proteomes" id="UP000037069">
    <property type="component" value="Unassembled WGS sequence"/>
</dbReference>
<comment type="caution">
    <text evidence="2">The sequence shown here is derived from an EMBL/GenBank/DDBJ whole genome shotgun (WGS) entry which is preliminary data.</text>
</comment>
<sequence>MRVTKASIEHGFADFCQVASLLIKYLEEISLSFKNFKHAALKVAFLEFLISCRGFMADLSIIIAKTTEIIMSINMDINILEEKEPRFMEDDMVVEYMDNCIVYFRFEFILNITTIVQFTIGVIWLYRISKISVFLYLIYMGGATPPNANSLTFCPE</sequence>
<proteinExistence type="predicted"/>
<gene>
    <name evidence="2" type="ORF">FF38_03340</name>
</gene>
<organism evidence="2 3">
    <name type="scientific">Lucilia cuprina</name>
    <name type="common">Green bottle fly</name>
    <name type="synonym">Australian sheep blowfly</name>
    <dbReference type="NCBI Taxonomy" id="7375"/>
    <lineage>
        <taxon>Eukaryota</taxon>
        <taxon>Metazoa</taxon>
        <taxon>Ecdysozoa</taxon>
        <taxon>Arthropoda</taxon>
        <taxon>Hexapoda</taxon>
        <taxon>Insecta</taxon>
        <taxon>Pterygota</taxon>
        <taxon>Neoptera</taxon>
        <taxon>Endopterygota</taxon>
        <taxon>Diptera</taxon>
        <taxon>Brachycera</taxon>
        <taxon>Muscomorpha</taxon>
        <taxon>Oestroidea</taxon>
        <taxon>Calliphoridae</taxon>
        <taxon>Luciliinae</taxon>
        <taxon>Lucilia</taxon>
    </lineage>
</organism>
<keyword evidence="1" id="KW-1133">Transmembrane helix</keyword>
<evidence type="ECO:0000256" key="1">
    <source>
        <dbReference type="SAM" id="Phobius"/>
    </source>
</evidence>
<keyword evidence="1" id="KW-0812">Transmembrane</keyword>
<name>A0A0L0C2F6_LUCCU</name>
<accession>A0A0L0C2F6</accession>
<keyword evidence="1" id="KW-0472">Membrane</keyword>
<evidence type="ECO:0000313" key="3">
    <source>
        <dbReference type="Proteomes" id="UP000037069"/>
    </source>
</evidence>
<feature type="transmembrane region" description="Helical" evidence="1">
    <location>
        <begin position="108"/>
        <end position="126"/>
    </location>
</feature>
<reference evidence="2 3" key="1">
    <citation type="journal article" date="2015" name="Nat. Commun.">
        <title>Lucilia cuprina genome unlocks parasitic fly biology to underpin future interventions.</title>
        <authorList>
            <person name="Anstead C.A."/>
            <person name="Korhonen P.K."/>
            <person name="Young N.D."/>
            <person name="Hall R.S."/>
            <person name="Jex A.R."/>
            <person name="Murali S.C."/>
            <person name="Hughes D.S."/>
            <person name="Lee S.F."/>
            <person name="Perry T."/>
            <person name="Stroehlein A.J."/>
            <person name="Ansell B.R."/>
            <person name="Breugelmans B."/>
            <person name="Hofmann A."/>
            <person name="Qu J."/>
            <person name="Dugan S."/>
            <person name="Lee S.L."/>
            <person name="Chao H."/>
            <person name="Dinh H."/>
            <person name="Han Y."/>
            <person name="Doddapaneni H.V."/>
            <person name="Worley K.C."/>
            <person name="Muzny D.M."/>
            <person name="Ioannidis P."/>
            <person name="Waterhouse R.M."/>
            <person name="Zdobnov E.M."/>
            <person name="James P.J."/>
            <person name="Bagnall N.H."/>
            <person name="Kotze A.C."/>
            <person name="Gibbs R.A."/>
            <person name="Richards S."/>
            <person name="Batterham P."/>
            <person name="Gasser R.B."/>
        </authorList>
    </citation>
    <scope>NUCLEOTIDE SEQUENCE [LARGE SCALE GENOMIC DNA]</scope>
    <source>
        <strain evidence="2 3">LS</strain>
        <tissue evidence="2">Full body</tissue>
    </source>
</reference>